<feature type="coiled-coil region" evidence="1">
    <location>
        <begin position="86"/>
        <end position="113"/>
    </location>
</feature>
<feature type="compositionally biased region" description="Pro residues" evidence="2">
    <location>
        <begin position="609"/>
        <end position="623"/>
    </location>
</feature>
<dbReference type="PANTHER" id="PTHR47270:SF3">
    <property type="entry name" value="HYPOTETICAL PROTEIN"/>
    <property type="match status" value="1"/>
</dbReference>
<sequence>MELLLGALLGLTLIVIAVLVVWLTRLRAEKKKLDGAREAAERMKAEREQALLGLQERHDRVFSELARLQQTHAAMINRFQGIVDVESERQRVLAQLEADRSRLQRELERSTAEWGQALRDLQGQHLTAGTELEKLRQGHAVLNHAYAALATAEREKRNAVEHLASQQVQLQNELQTVSERLGRIAATEQEKQRAVAQLDAERARLHGEVTQARAQWDQTLQGLQGQFHQGTADLTSLQASVAKLRAEHSALDEESNLRSFGFYRPRYDFSSSEHYQSKLEHIRDRQKQMLKDKSAATCSTVWTVDGSVTEGRRQINQTLKLIVRAFNGESDAAIARVSYKNVNVMESRIKKSWEAINGLVEVQQCEIAKTYLDLKLQELYLAFEYQEKVQAEKEEQRRIREQMREEEVAQRELEKARLEAEREEQRYEEALRKAQEEVAKAAGAKQQRLQAQIEALQKKLDEAHANKERAISRAQMTRSGHVYVISNIGSFGEHVYKIGMTRRLDPLDRVQELGDASVPFTFDVHAMIYSDDAPALETALHRAFHERRINLINEKKEFFQVEIDEIARTVRRMHGEIEITRVAEAEQYRKTIAMRQEREAARQASTPARPAPQGQPSPAYAPA</sequence>
<feature type="domain" description="Bacteriophage T5 Orf172 DNA-binding" evidence="3">
    <location>
        <begin position="490"/>
        <end position="573"/>
    </location>
</feature>
<keyword evidence="1" id="KW-0175">Coiled coil</keyword>
<reference evidence="4 5" key="1">
    <citation type="journal article" date="2007" name="Nat. Biotechnol.">
        <title>Complete genome sequence of the myxobacterium Sorangium cellulosum.</title>
        <authorList>
            <person name="Schneiker S."/>
            <person name="Perlova O."/>
            <person name="Kaiser O."/>
            <person name="Gerth K."/>
            <person name="Alici A."/>
            <person name="Altmeyer M.O."/>
            <person name="Bartels D."/>
            <person name="Bekel T."/>
            <person name="Beyer S."/>
            <person name="Bode E."/>
            <person name="Bode H.B."/>
            <person name="Bolten C.J."/>
            <person name="Choudhuri J.V."/>
            <person name="Doss S."/>
            <person name="Elnakady Y.A."/>
            <person name="Frank B."/>
            <person name="Gaigalat L."/>
            <person name="Goesmann A."/>
            <person name="Groeger C."/>
            <person name="Gross F."/>
            <person name="Jelsbak L."/>
            <person name="Jelsbak L."/>
            <person name="Kalinowski J."/>
            <person name="Kegler C."/>
            <person name="Knauber T."/>
            <person name="Konietzny S."/>
            <person name="Kopp M."/>
            <person name="Krause L."/>
            <person name="Krug D."/>
            <person name="Linke B."/>
            <person name="Mahmud T."/>
            <person name="Martinez-Arias R."/>
            <person name="McHardy A.C."/>
            <person name="Merai M."/>
            <person name="Meyer F."/>
            <person name="Mormann S."/>
            <person name="Munoz-Dorado J."/>
            <person name="Perez J."/>
            <person name="Pradella S."/>
            <person name="Rachid S."/>
            <person name="Raddatz G."/>
            <person name="Rosenau F."/>
            <person name="Rueckert C."/>
            <person name="Sasse F."/>
            <person name="Scharfe M."/>
            <person name="Schuster S.C."/>
            <person name="Suen G."/>
            <person name="Treuner-Lange A."/>
            <person name="Velicer G.J."/>
            <person name="Vorholter F.-J."/>
            <person name="Weissman K.J."/>
            <person name="Welch R.D."/>
            <person name="Wenzel S.C."/>
            <person name="Whitworth D.E."/>
            <person name="Wilhelm S."/>
            <person name="Wittmann C."/>
            <person name="Bloecker H."/>
            <person name="Puehler A."/>
            <person name="Mueller R."/>
        </authorList>
    </citation>
    <scope>NUCLEOTIDE SEQUENCE [LARGE SCALE GENOMIC DNA]</scope>
    <source>
        <strain evidence="5">So ce56</strain>
    </source>
</reference>
<feature type="coiled-coil region" evidence="1">
    <location>
        <begin position="382"/>
        <end position="473"/>
    </location>
</feature>
<dbReference type="InterPro" id="IPR025280">
    <property type="entry name" value="SNIPE"/>
</dbReference>
<protein>
    <recommendedName>
        <fullName evidence="3">Bacteriophage T5 Orf172 DNA-binding domain-containing protein</fullName>
    </recommendedName>
</protein>
<dbReference type="eggNOG" id="COG3064">
    <property type="taxonomic scope" value="Bacteria"/>
</dbReference>
<dbReference type="OrthoDB" id="9811665at2"/>
<dbReference type="HOGENOM" id="CLU_024787_2_1_7"/>
<name>A9EW41_SORC5</name>
<dbReference type="Pfam" id="PF13250">
    <property type="entry name" value="SNIPE"/>
    <property type="match status" value="1"/>
</dbReference>
<dbReference type="InterPro" id="IPR018306">
    <property type="entry name" value="Phage_T5_Orf172_DNA-bd"/>
</dbReference>
<gene>
    <name evidence="4" type="ordered locus">sce4122</name>
</gene>
<dbReference type="SMART" id="SM00974">
    <property type="entry name" value="T5orf172"/>
    <property type="match status" value="1"/>
</dbReference>
<feature type="coiled-coil region" evidence="1">
    <location>
        <begin position="149"/>
        <end position="254"/>
    </location>
</feature>
<dbReference type="Pfam" id="PF13455">
    <property type="entry name" value="MUG113"/>
    <property type="match status" value="1"/>
</dbReference>
<accession>A9EW41</accession>
<evidence type="ECO:0000256" key="2">
    <source>
        <dbReference type="SAM" id="MobiDB-lite"/>
    </source>
</evidence>
<feature type="region of interest" description="Disordered" evidence="2">
    <location>
        <begin position="595"/>
        <end position="623"/>
    </location>
</feature>
<evidence type="ECO:0000256" key="1">
    <source>
        <dbReference type="SAM" id="Coils"/>
    </source>
</evidence>
<evidence type="ECO:0000313" key="4">
    <source>
        <dbReference type="EMBL" id="CAN94285.1"/>
    </source>
</evidence>
<evidence type="ECO:0000259" key="3">
    <source>
        <dbReference type="SMART" id="SM00974"/>
    </source>
</evidence>
<feature type="coiled-coil region" evidence="1">
    <location>
        <begin position="23"/>
        <end position="57"/>
    </location>
</feature>
<dbReference type="Proteomes" id="UP000002139">
    <property type="component" value="Chromosome"/>
</dbReference>
<keyword evidence="5" id="KW-1185">Reference proteome</keyword>
<proteinExistence type="predicted"/>
<evidence type="ECO:0000313" key="5">
    <source>
        <dbReference type="Proteomes" id="UP000002139"/>
    </source>
</evidence>
<dbReference type="AlphaFoldDB" id="A9EW41"/>
<dbReference type="RefSeq" id="WP_012236755.1">
    <property type="nucleotide sequence ID" value="NC_010162.1"/>
</dbReference>
<dbReference type="EMBL" id="AM746676">
    <property type="protein sequence ID" value="CAN94285.1"/>
    <property type="molecule type" value="Genomic_DNA"/>
</dbReference>
<dbReference type="KEGG" id="scl:sce4122"/>
<organism evidence="4 5">
    <name type="scientific">Sorangium cellulosum (strain So ce56)</name>
    <name type="common">Polyangium cellulosum (strain So ce56)</name>
    <dbReference type="NCBI Taxonomy" id="448385"/>
    <lineage>
        <taxon>Bacteria</taxon>
        <taxon>Pseudomonadati</taxon>
        <taxon>Myxococcota</taxon>
        <taxon>Polyangia</taxon>
        <taxon>Polyangiales</taxon>
        <taxon>Polyangiaceae</taxon>
        <taxon>Sorangium</taxon>
    </lineage>
</organism>
<dbReference type="PANTHER" id="PTHR47270">
    <property type="entry name" value="PROTEIN MLP1-LIKE"/>
    <property type="match status" value="1"/>
</dbReference>
<dbReference type="STRING" id="448385.sce4122"/>